<keyword evidence="1" id="KW-0175">Coiled coil</keyword>
<dbReference type="AlphaFoldDB" id="A0ABD2W3V1"/>
<sequence length="123" mass="14222">MTKEGQWIPSPTGNSTNSEKNTEEDKPKETQDEESVTDQSETSETVYVQVNSLNETLQKQTETLKALAETMKEIRADLKNQQQRTENMTSSFLEFTRDQIQCQDATDRNYNDLITPSRSWLHM</sequence>
<accession>A0ABD2W3V1</accession>
<comment type="caution">
    <text evidence="3">The sequence shown here is derived from an EMBL/GenBank/DDBJ whole genome shotgun (WGS) entry which is preliminary data.</text>
</comment>
<gene>
    <name evidence="3" type="ORF">TKK_017238</name>
</gene>
<evidence type="ECO:0000256" key="2">
    <source>
        <dbReference type="SAM" id="MobiDB-lite"/>
    </source>
</evidence>
<reference evidence="3 4" key="1">
    <citation type="journal article" date="2024" name="bioRxiv">
        <title>A reference genome for Trichogramma kaykai: A tiny desert-dwelling parasitoid wasp with competing sex-ratio distorters.</title>
        <authorList>
            <person name="Culotta J."/>
            <person name="Lindsey A.R."/>
        </authorList>
    </citation>
    <scope>NUCLEOTIDE SEQUENCE [LARGE SCALE GENOMIC DNA]</scope>
    <source>
        <strain evidence="3 4">KSX58</strain>
    </source>
</reference>
<evidence type="ECO:0000256" key="1">
    <source>
        <dbReference type="SAM" id="Coils"/>
    </source>
</evidence>
<evidence type="ECO:0000313" key="4">
    <source>
        <dbReference type="Proteomes" id="UP001627154"/>
    </source>
</evidence>
<evidence type="ECO:0000313" key="3">
    <source>
        <dbReference type="EMBL" id="KAL3387266.1"/>
    </source>
</evidence>
<keyword evidence="4" id="KW-1185">Reference proteome</keyword>
<feature type="coiled-coil region" evidence="1">
    <location>
        <begin position="50"/>
        <end position="91"/>
    </location>
</feature>
<protein>
    <submittedName>
        <fullName evidence="3">Uncharacterized protein</fullName>
    </submittedName>
</protein>
<feature type="region of interest" description="Disordered" evidence="2">
    <location>
        <begin position="1"/>
        <end position="44"/>
    </location>
</feature>
<dbReference type="EMBL" id="JBJJXI010000137">
    <property type="protein sequence ID" value="KAL3387266.1"/>
    <property type="molecule type" value="Genomic_DNA"/>
</dbReference>
<name>A0ABD2W3V1_9HYME</name>
<dbReference type="Proteomes" id="UP001627154">
    <property type="component" value="Unassembled WGS sequence"/>
</dbReference>
<feature type="compositionally biased region" description="Basic and acidic residues" evidence="2">
    <location>
        <begin position="20"/>
        <end position="30"/>
    </location>
</feature>
<organism evidence="3 4">
    <name type="scientific">Trichogramma kaykai</name>
    <dbReference type="NCBI Taxonomy" id="54128"/>
    <lineage>
        <taxon>Eukaryota</taxon>
        <taxon>Metazoa</taxon>
        <taxon>Ecdysozoa</taxon>
        <taxon>Arthropoda</taxon>
        <taxon>Hexapoda</taxon>
        <taxon>Insecta</taxon>
        <taxon>Pterygota</taxon>
        <taxon>Neoptera</taxon>
        <taxon>Endopterygota</taxon>
        <taxon>Hymenoptera</taxon>
        <taxon>Apocrita</taxon>
        <taxon>Proctotrupomorpha</taxon>
        <taxon>Chalcidoidea</taxon>
        <taxon>Trichogrammatidae</taxon>
        <taxon>Trichogramma</taxon>
    </lineage>
</organism>
<feature type="compositionally biased region" description="Polar residues" evidence="2">
    <location>
        <begin position="9"/>
        <end position="19"/>
    </location>
</feature>
<proteinExistence type="predicted"/>